<dbReference type="EMBL" id="JANBQB010000089">
    <property type="protein sequence ID" value="KAJ1982460.1"/>
    <property type="molecule type" value="Genomic_DNA"/>
</dbReference>
<dbReference type="Proteomes" id="UP001151582">
    <property type="component" value="Unassembled WGS sequence"/>
</dbReference>
<accession>A0A9W8EA14</accession>
<dbReference type="PANTHER" id="PTHR39473">
    <property type="match status" value="1"/>
</dbReference>
<sequence length="195" mass="21440">MATTDRALVIDGSKGLLTQGLDLLSSFADPALYSQKSALIPGSTIGKHFRHLYDHFRLLFEALPPTGPAVIAHDTAPAVYYDKRDRQVPMEHDIAVAMARIGELVECLQVLHENSAVDFYQPVTVRAQINPQTEHQPELPSSLGRELWFCAHHAIHHYAMIKVLCLEFGVPTATDFGVAPSTIQHHQATVAKGDA</sequence>
<organism evidence="2 3">
    <name type="scientific">Dimargaris verticillata</name>
    <dbReference type="NCBI Taxonomy" id="2761393"/>
    <lineage>
        <taxon>Eukaryota</taxon>
        <taxon>Fungi</taxon>
        <taxon>Fungi incertae sedis</taxon>
        <taxon>Zoopagomycota</taxon>
        <taxon>Kickxellomycotina</taxon>
        <taxon>Dimargaritomycetes</taxon>
        <taxon>Dimargaritales</taxon>
        <taxon>Dimargaritaceae</taxon>
        <taxon>Dimargaris</taxon>
    </lineage>
</organism>
<dbReference type="AlphaFoldDB" id="A0A9W8EA14"/>
<dbReference type="PANTHER" id="PTHR39473:SF1">
    <property type="entry name" value="DINB-LIKE DOMAIN-CONTAINING PROTEIN"/>
    <property type="match status" value="1"/>
</dbReference>
<feature type="domain" description="DinB-like" evidence="1">
    <location>
        <begin position="41"/>
        <end position="161"/>
    </location>
</feature>
<evidence type="ECO:0000313" key="2">
    <source>
        <dbReference type="EMBL" id="KAJ1982460.1"/>
    </source>
</evidence>
<dbReference type="OrthoDB" id="5564877at2759"/>
<gene>
    <name evidence="2" type="ORF">H4R34_001697</name>
</gene>
<dbReference type="InterPro" id="IPR024775">
    <property type="entry name" value="DinB-like"/>
</dbReference>
<evidence type="ECO:0000313" key="3">
    <source>
        <dbReference type="Proteomes" id="UP001151582"/>
    </source>
</evidence>
<protein>
    <recommendedName>
        <fullName evidence="1">DinB-like domain-containing protein</fullName>
    </recommendedName>
</protein>
<comment type="caution">
    <text evidence="2">The sequence shown here is derived from an EMBL/GenBank/DDBJ whole genome shotgun (WGS) entry which is preliminary data.</text>
</comment>
<evidence type="ECO:0000259" key="1">
    <source>
        <dbReference type="Pfam" id="PF12867"/>
    </source>
</evidence>
<keyword evidence="3" id="KW-1185">Reference proteome</keyword>
<proteinExistence type="predicted"/>
<reference evidence="2" key="1">
    <citation type="submission" date="2022-07" db="EMBL/GenBank/DDBJ databases">
        <title>Phylogenomic reconstructions and comparative analyses of Kickxellomycotina fungi.</title>
        <authorList>
            <person name="Reynolds N.K."/>
            <person name="Stajich J.E."/>
            <person name="Barry K."/>
            <person name="Grigoriev I.V."/>
            <person name="Crous P."/>
            <person name="Smith M.E."/>
        </authorList>
    </citation>
    <scope>NUCLEOTIDE SEQUENCE</scope>
    <source>
        <strain evidence="2">RSA 567</strain>
    </source>
</reference>
<name>A0A9W8EA14_9FUNG</name>
<dbReference type="Pfam" id="PF12867">
    <property type="entry name" value="DinB_2"/>
    <property type="match status" value="1"/>
</dbReference>